<name>A0A5N6VLV5_9EURO</name>
<evidence type="ECO:0000313" key="2">
    <source>
        <dbReference type="EMBL" id="KAE8309119.1"/>
    </source>
</evidence>
<keyword evidence="1" id="KW-0812">Transmembrane</keyword>
<dbReference type="AlphaFoldDB" id="A0A5N6VLV5"/>
<evidence type="ECO:0000256" key="1">
    <source>
        <dbReference type="SAM" id="Phobius"/>
    </source>
</evidence>
<reference evidence="3" key="1">
    <citation type="submission" date="2019-04" db="EMBL/GenBank/DDBJ databases">
        <title>Friends and foes A comparative genomics studyof 23 Aspergillus species from section Flavi.</title>
        <authorList>
            <consortium name="DOE Joint Genome Institute"/>
            <person name="Kjaerbolling I."/>
            <person name="Vesth T."/>
            <person name="Frisvad J.C."/>
            <person name="Nybo J.L."/>
            <person name="Theobald S."/>
            <person name="Kildgaard S."/>
            <person name="Isbrandt T."/>
            <person name="Kuo A."/>
            <person name="Sato A."/>
            <person name="Lyhne E.K."/>
            <person name="Kogle M.E."/>
            <person name="Wiebenga A."/>
            <person name="Kun R.S."/>
            <person name="Lubbers R.J."/>
            <person name="Makela M.R."/>
            <person name="Barry K."/>
            <person name="Chovatia M."/>
            <person name="Clum A."/>
            <person name="Daum C."/>
            <person name="Haridas S."/>
            <person name="He G."/>
            <person name="LaButti K."/>
            <person name="Lipzen A."/>
            <person name="Mondo S."/>
            <person name="Riley R."/>
            <person name="Salamov A."/>
            <person name="Simmons B.A."/>
            <person name="Magnuson J.K."/>
            <person name="Henrissat B."/>
            <person name="Mortensen U.H."/>
            <person name="Larsen T.O."/>
            <person name="Devries R.P."/>
            <person name="Grigoriev I.V."/>
            <person name="Machida M."/>
            <person name="Baker S.E."/>
            <person name="Andersen M.R."/>
        </authorList>
    </citation>
    <scope>NUCLEOTIDE SEQUENCE [LARGE SCALE GENOMIC DNA]</scope>
    <source>
        <strain evidence="3">CBS 130015</strain>
    </source>
</reference>
<keyword evidence="3" id="KW-1185">Reference proteome</keyword>
<proteinExistence type="predicted"/>
<organism evidence="2 3">
    <name type="scientific">Aspergillus transmontanensis</name>
    <dbReference type="NCBI Taxonomy" id="1034304"/>
    <lineage>
        <taxon>Eukaryota</taxon>
        <taxon>Fungi</taxon>
        <taxon>Dikarya</taxon>
        <taxon>Ascomycota</taxon>
        <taxon>Pezizomycotina</taxon>
        <taxon>Eurotiomycetes</taxon>
        <taxon>Eurotiomycetidae</taxon>
        <taxon>Eurotiales</taxon>
        <taxon>Aspergillaceae</taxon>
        <taxon>Aspergillus</taxon>
        <taxon>Aspergillus subgen. Circumdati</taxon>
    </lineage>
</organism>
<keyword evidence="1" id="KW-1133">Transmembrane helix</keyword>
<evidence type="ECO:0000313" key="3">
    <source>
        <dbReference type="Proteomes" id="UP000325433"/>
    </source>
</evidence>
<protein>
    <submittedName>
        <fullName evidence="2">Uncharacterized protein</fullName>
    </submittedName>
</protein>
<gene>
    <name evidence="2" type="ORF">BDV41DRAFT_549100</name>
</gene>
<accession>A0A5N6VLV5</accession>
<feature type="transmembrane region" description="Helical" evidence="1">
    <location>
        <begin position="15"/>
        <end position="35"/>
    </location>
</feature>
<dbReference type="EMBL" id="ML738372">
    <property type="protein sequence ID" value="KAE8309119.1"/>
    <property type="molecule type" value="Genomic_DNA"/>
</dbReference>
<sequence length="56" mass="6504">MKLQTWLHSSETRHLYQAFLILDMLGVLLIQSLQYNIGVHLGLKKYTIFQNSVLSV</sequence>
<keyword evidence="1" id="KW-0472">Membrane</keyword>
<dbReference type="Proteomes" id="UP000325433">
    <property type="component" value="Unassembled WGS sequence"/>
</dbReference>